<dbReference type="PANTHER" id="PTHR47254">
    <property type="entry name" value="CELL WALL MANNOPROTEIN CIS3-RELATED"/>
    <property type="match status" value="1"/>
</dbReference>
<comment type="similarity">
    <text evidence="7">Belongs to the PIR protein family.</text>
</comment>
<protein>
    <recommendedName>
        <fullName evidence="10">Cell wall mannoprotein PIR1-like C-terminal domain-containing protein</fullName>
    </recommendedName>
</protein>
<dbReference type="PROSITE" id="PS50256">
    <property type="entry name" value="PIR_REPEAT_2"/>
    <property type="match status" value="1"/>
</dbReference>
<feature type="signal peptide" evidence="9">
    <location>
        <begin position="1"/>
        <end position="21"/>
    </location>
</feature>
<keyword evidence="12" id="KW-1185">Reference proteome</keyword>
<feature type="compositionally biased region" description="Basic and acidic residues" evidence="8">
    <location>
        <begin position="83"/>
        <end position="97"/>
    </location>
</feature>
<keyword evidence="3" id="KW-0964">Secreted</keyword>
<evidence type="ECO:0000256" key="7">
    <source>
        <dbReference type="ARBA" id="ARBA00038219"/>
    </source>
</evidence>
<sequence length="212" mass="22420">MKFHIALISLAVAVCAKDASSTWTTLTPSASPIGTTNYAGPFGIAVEPVESQSSTSDSTTTLAKRDISDGQVQATTTSSSTTKESKTSTDSSEESKTSSDAAEESSELDITAVSCKTDGTLQMSLEDSILYDSHGRVGSIVANRQFQFDGPPPQAGAIYAAGWSITDDGYLALGDSDIFYQCLSGTFYNLYDESIGGQCTQIRLEIVRLIDC</sequence>
<keyword evidence="6" id="KW-0677">Repeat</keyword>
<evidence type="ECO:0000313" key="12">
    <source>
        <dbReference type="Proteomes" id="UP000094389"/>
    </source>
</evidence>
<feature type="domain" description="Cell wall mannoprotein PIR1-like C-terminal" evidence="10">
    <location>
        <begin position="129"/>
        <end position="202"/>
    </location>
</feature>
<dbReference type="EMBL" id="KV453931">
    <property type="protein sequence ID" value="ODV73177.1"/>
    <property type="molecule type" value="Genomic_DNA"/>
</dbReference>
<comment type="subcellular location">
    <subcellularLocation>
        <location evidence="1">Secreted</location>
        <location evidence="1">Cell wall</location>
    </subcellularLocation>
</comment>
<dbReference type="OrthoDB" id="3980391at2759"/>
<dbReference type="GO" id="GO:0005199">
    <property type="term" value="F:structural constituent of cell wall"/>
    <property type="evidence" value="ECO:0007669"/>
    <property type="project" value="InterPro"/>
</dbReference>
<gene>
    <name evidence="11" type="ORF">CYBJADRAFT_190209</name>
</gene>
<evidence type="ECO:0000256" key="1">
    <source>
        <dbReference type="ARBA" id="ARBA00004191"/>
    </source>
</evidence>
<name>A0A1E4S115_CYBJN</name>
<dbReference type="Pfam" id="PF22799">
    <property type="entry name" value="PIR1-like_C"/>
    <property type="match status" value="1"/>
</dbReference>
<evidence type="ECO:0000256" key="9">
    <source>
        <dbReference type="SAM" id="SignalP"/>
    </source>
</evidence>
<proteinExistence type="inferred from homology"/>
<evidence type="ECO:0000256" key="3">
    <source>
        <dbReference type="ARBA" id="ARBA00022525"/>
    </source>
</evidence>
<dbReference type="RefSeq" id="XP_020070216.1">
    <property type="nucleotide sequence ID" value="XM_020217366.1"/>
</dbReference>
<feature type="compositionally biased region" description="Low complexity" evidence="8">
    <location>
        <begin position="51"/>
        <end position="61"/>
    </location>
</feature>
<dbReference type="GeneID" id="30991762"/>
<dbReference type="GO" id="GO:0009277">
    <property type="term" value="C:fungal-type cell wall"/>
    <property type="evidence" value="ECO:0007669"/>
    <property type="project" value="TreeGrafter"/>
</dbReference>
<dbReference type="PANTHER" id="PTHR47254:SF1">
    <property type="entry name" value="CELL WALL MANNOPROTEIN CIS3-RELATED"/>
    <property type="match status" value="1"/>
</dbReference>
<evidence type="ECO:0000256" key="5">
    <source>
        <dbReference type="ARBA" id="ARBA00022729"/>
    </source>
</evidence>
<dbReference type="STRING" id="983966.A0A1E4S115"/>
<evidence type="ECO:0000256" key="4">
    <source>
        <dbReference type="ARBA" id="ARBA00022685"/>
    </source>
</evidence>
<dbReference type="InterPro" id="IPR051153">
    <property type="entry name" value="Yeast_CWMannoprotein_PIR"/>
</dbReference>
<dbReference type="InterPro" id="IPR054508">
    <property type="entry name" value="PIR1-like_C"/>
</dbReference>
<keyword evidence="4" id="KW-0165">Cleavage on pair of basic residues</keyword>
<evidence type="ECO:0000256" key="8">
    <source>
        <dbReference type="SAM" id="MobiDB-lite"/>
    </source>
</evidence>
<dbReference type="OMA" id="NTMWSNN"/>
<keyword evidence="2" id="KW-0134">Cell wall</keyword>
<dbReference type="InterPro" id="IPR000420">
    <property type="entry name" value="Yeast_PIR_rpt"/>
</dbReference>
<evidence type="ECO:0000256" key="6">
    <source>
        <dbReference type="ARBA" id="ARBA00022737"/>
    </source>
</evidence>
<accession>A0A1E4S115</accession>
<dbReference type="GO" id="GO:0031505">
    <property type="term" value="P:fungal-type cell wall organization"/>
    <property type="evidence" value="ECO:0007669"/>
    <property type="project" value="UniProtKB-ARBA"/>
</dbReference>
<dbReference type="AlphaFoldDB" id="A0A1E4S115"/>
<evidence type="ECO:0000313" key="11">
    <source>
        <dbReference type="EMBL" id="ODV73177.1"/>
    </source>
</evidence>
<feature type="chain" id="PRO_5009162605" description="Cell wall mannoprotein PIR1-like C-terminal domain-containing protein" evidence="9">
    <location>
        <begin position="22"/>
        <end position="212"/>
    </location>
</feature>
<dbReference type="Proteomes" id="UP000094389">
    <property type="component" value="Unassembled WGS sequence"/>
</dbReference>
<organism evidence="11 12">
    <name type="scientific">Cyberlindnera jadinii (strain ATCC 18201 / CBS 1600 / BCRC 20928 / JCM 3617 / NBRC 0987 / NRRL Y-1542)</name>
    <name type="common">Torula yeast</name>
    <name type="synonym">Candida utilis</name>
    <dbReference type="NCBI Taxonomy" id="983966"/>
    <lineage>
        <taxon>Eukaryota</taxon>
        <taxon>Fungi</taxon>
        <taxon>Dikarya</taxon>
        <taxon>Ascomycota</taxon>
        <taxon>Saccharomycotina</taxon>
        <taxon>Saccharomycetes</taxon>
        <taxon>Phaffomycetales</taxon>
        <taxon>Phaffomycetaceae</taxon>
        <taxon>Cyberlindnera</taxon>
    </lineage>
</organism>
<reference evidence="11 12" key="1">
    <citation type="journal article" date="2016" name="Proc. Natl. Acad. Sci. U.S.A.">
        <title>Comparative genomics of biotechnologically important yeasts.</title>
        <authorList>
            <person name="Riley R."/>
            <person name="Haridas S."/>
            <person name="Wolfe K.H."/>
            <person name="Lopes M.R."/>
            <person name="Hittinger C.T."/>
            <person name="Goeker M."/>
            <person name="Salamov A.A."/>
            <person name="Wisecaver J.H."/>
            <person name="Long T.M."/>
            <person name="Calvey C.H."/>
            <person name="Aerts A.L."/>
            <person name="Barry K.W."/>
            <person name="Choi C."/>
            <person name="Clum A."/>
            <person name="Coughlan A.Y."/>
            <person name="Deshpande S."/>
            <person name="Douglass A.P."/>
            <person name="Hanson S.J."/>
            <person name="Klenk H.-P."/>
            <person name="LaButti K.M."/>
            <person name="Lapidus A."/>
            <person name="Lindquist E.A."/>
            <person name="Lipzen A.M."/>
            <person name="Meier-Kolthoff J.P."/>
            <person name="Ohm R.A."/>
            <person name="Otillar R.P."/>
            <person name="Pangilinan J.L."/>
            <person name="Peng Y."/>
            <person name="Rokas A."/>
            <person name="Rosa C.A."/>
            <person name="Scheuner C."/>
            <person name="Sibirny A.A."/>
            <person name="Slot J.C."/>
            <person name="Stielow J.B."/>
            <person name="Sun H."/>
            <person name="Kurtzman C.P."/>
            <person name="Blackwell M."/>
            <person name="Grigoriev I.V."/>
            <person name="Jeffries T.W."/>
        </authorList>
    </citation>
    <scope>NUCLEOTIDE SEQUENCE [LARGE SCALE GENOMIC DNA]</scope>
    <source>
        <strain evidence="12">ATCC 18201 / CBS 1600 / BCRC 20928 / JCM 3617 / NBRC 0987 / NRRL Y-1542</strain>
    </source>
</reference>
<evidence type="ECO:0000256" key="2">
    <source>
        <dbReference type="ARBA" id="ARBA00022512"/>
    </source>
</evidence>
<evidence type="ECO:0000259" key="10">
    <source>
        <dbReference type="Pfam" id="PF22799"/>
    </source>
</evidence>
<feature type="region of interest" description="Disordered" evidence="8">
    <location>
        <begin position="48"/>
        <end position="109"/>
    </location>
</feature>
<keyword evidence="5 9" id="KW-0732">Signal</keyword>